<dbReference type="PROSITE" id="PS50005">
    <property type="entry name" value="TPR"/>
    <property type="match status" value="1"/>
</dbReference>
<name>A0ABW4GZ28_9ACTN</name>
<accession>A0ABW4GZ28</accession>
<organism evidence="2 3">
    <name type="scientific">Nonomuraea guangzhouensis</name>
    <dbReference type="NCBI Taxonomy" id="1291555"/>
    <lineage>
        <taxon>Bacteria</taxon>
        <taxon>Bacillati</taxon>
        <taxon>Actinomycetota</taxon>
        <taxon>Actinomycetes</taxon>
        <taxon>Streptosporangiales</taxon>
        <taxon>Streptosporangiaceae</taxon>
        <taxon>Nonomuraea</taxon>
    </lineage>
</organism>
<gene>
    <name evidence="2" type="ORF">ACFSJ0_61930</name>
</gene>
<dbReference type="Pfam" id="PF13424">
    <property type="entry name" value="TPR_12"/>
    <property type="match status" value="1"/>
</dbReference>
<reference evidence="3" key="1">
    <citation type="journal article" date="2019" name="Int. J. Syst. Evol. Microbiol.">
        <title>The Global Catalogue of Microorganisms (GCM) 10K type strain sequencing project: providing services to taxonomists for standard genome sequencing and annotation.</title>
        <authorList>
            <consortium name="The Broad Institute Genomics Platform"/>
            <consortium name="The Broad Institute Genome Sequencing Center for Infectious Disease"/>
            <person name="Wu L."/>
            <person name="Ma J."/>
        </authorList>
    </citation>
    <scope>NUCLEOTIDE SEQUENCE [LARGE SCALE GENOMIC DNA]</scope>
    <source>
        <strain evidence="3">CGMCC 1.15399</strain>
    </source>
</reference>
<sequence length="679" mass="73837">MSGQVSGGVVQARDIGSVTIGAVPPPPVRIPRQLPAMPPGFVNRTTELALLDRLLEGGPAIAVVSGLKGVGKSAVSRRWAHQVHERFSDGQLYADFGALRHRGGTEVSDVLGGFLRAFGVHEEWIPAELPERAAMFRSMTADLRLLVLLDDAEHAAEVTPLFPASAASAVVVTSHRQLGELLVAGARPVRIAPLQDEEGVRLLAGMLGEDRVAAERERVSELVRLCGGLPIALRVAGARLVQRPTWTVDRLVGELADAERRLDQLMTEGRAIVEAVFDSAYTGLPEQAARLYRLLGTLPGPGFSPGVARAVLDGDPERALDLLLDASLVEELDGDTYRFHDLVRLHAARCARRVDPPEAREAALRRVAEWYLRQVAAADAAMGPRLRLADHRLPATDRPFATPGAALDWLEKERANVLALLRAAAALEWDELVWQLAEALWPLYHARKHYADWIETNRLGVAAALRCGDRAVEARMRNQVARAQLELGETDQARAELVRAHQAAREAGEPRMEAVVLESLGQVALARELPDDAITHFAAALAVHEGLGNPRGVGMQSYHLGLAHSRAGRYDAAIAAFDRALALMTDVGDELSQGKIHLVLGEAHRELGHRPQALRSARTAADIMRERRIPAKETRALELLADLADDRESAEAYVRQALAVCLSSGNLPKAEELRARLRD</sequence>
<dbReference type="RefSeq" id="WP_219537039.1">
    <property type="nucleotide sequence ID" value="NZ_JAHKRM010000034.1"/>
</dbReference>
<evidence type="ECO:0000313" key="3">
    <source>
        <dbReference type="Proteomes" id="UP001597097"/>
    </source>
</evidence>
<dbReference type="InterPro" id="IPR019734">
    <property type="entry name" value="TPR_rpt"/>
</dbReference>
<comment type="caution">
    <text evidence="2">The sequence shown here is derived from an EMBL/GenBank/DDBJ whole genome shotgun (WGS) entry which is preliminary data.</text>
</comment>
<dbReference type="SMART" id="SM00028">
    <property type="entry name" value="TPR"/>
    <property type="match status" value="4"/>
</dbReference>
<dbReference type="EMBL" id="JBHUCM010000078">
    <property type="protein sequence ID" value="MFD1547594.1"/>
    <property type="molecule type" value="Genomic_DNA"/>
</dbReference>
<proteinExistence type="predicted"/>
<dbReference type="PANTHER" id="PTHR47691:SF3">
    <property type="entry name" value="HTH-TYPE TRANSCRIPTIONAL REGULATOR RV0890C-RELATED"/>
    <property type="match status" value="1"/>
</dbReference>
<dbReference type="Proteomes" id="UP001597097">
    <property type="component" value="Unassembled WGS sequence"/>
</dbReference>
<evidence type="ECO:0000256" key="1">
    <source>
        <dbReference type="PROSITE-ProRule" id="PRU00339"/>
    </source>
</evidence>
<keyword evidence="1" id="KW-0802">TPR repeat</keyword>
<dbReference type="PANTHER" id="PTHR47691">
    <property type="entry name" value="REGULATOR-RELATED"/>
    <property type="match status" value="1"/>
</dbReference>
<protein>
    <submittedName>
        <fullName evidence="2">Tetratricopeptide repeat protein</fullName>
    </submittedName>
</protein>
<feature type="repeat" description="TPR" evidence="1">
    <location>
        <begin position="554"/>
        <end position="587"/>
    </location>
</feature>
<keyword evidence="3" id="KW-1185">Reference proteome</keyword>
<evidence type="ECO:0000313" key="2">
    <source>
        <dbReference type="EMBL" id="MFD1547594.1"/>
    </source>
</evidence>